<organism evidence="3 4">
    <name type="scientific">Hyphococcus aureus</name>
    <dbReference type="NCBI Taxonomy" id="2666033"/>
    <lineage>
        <taxon>Bacteria</taxon>
        <taxon>Pseudomonadati</taxon>
        <taxon>Pseudomonadota</taxon>
        <taxon>Alphaproteobacteria</taxon>
        <taxon>Parvularculales</taxon>
        <taxon>Parvularculaceae</taxon>
        <taxon>Hyphococcus</taxon>
    </lineage>
</organism>
<keyword evidence="4" id="KW-1185">Reference proteome</keyword>
<gene>
    <name evidence="3" type="ORF">ACFMB1_06485</name>
</gene>
<reference evidence="3 4" key="1">
    <citation type="submission" date="2024-09" db="EMBL/GenBank/DDBJ databases">
        <authorList>
            <person name="Zhang Z.-H."/>
        </authorList>
    </citation>
    <scope>NUCLEOTIDE SEQUENCE [LARGE SCALE GENOMIC DNA]</scope>
    <source>
        <strain evidence="3 4">HHTR114</strain>
    </source>
</reference>
<dbReference type="EMBL" id="JBHPON010000001">
    <property type="protein sequence ID" value="MFC6035184.1"/>
    <property type="molecule type" value="Genomic_DNA"/>
</dbReference>
<keyword evidence="2" id="KW-0479">Metal-binding</keyword>
<proteinExistence type="inferred from homology"/>
<dbReference type="SUPFAM" id="SSF109854">
    <property type="entry name" value="DinB/YfiT-like putative metalloenzymes"/>
    <property type="match status" value="1"/>
</dbReference>
<sequence length="175" mass="19649">MISPAYLRLMAAYNEWQNTSLYGAAAGLSDEARHLDRGAFFNSIHGTLSHILWGDRVWLSRFTPAPAPNMKIADSSRLIEDWEILRAERGKTDAQILAWAHSVTAADLEGDLTWTPIAVNKEFTMARWVLITHFFNHQTHHRGQAHAMLTAAGAKPADTDIPFMPDLDAFVEHNE</sequence>
<dbReference type="PANTHER" id="PTHR37302">
    <property type="entry name" value="SLR1116 PROTEIN"/>
    <property type="match status" value="1"/>
</dbReference>
<dbReference type="RefSeq" id="WP_379879489.1">
    <property type="nucleotide sequence ID" value="NZ_JBHPON010000001.1"/>
</dbReference>
<dbReference type="InterPro" id="IPR007837">
    <property type="entry name" value="DinB"/>
</dbReference>
<evidence type="ECO:0000256" key="1">
    <source>
        <dbReference type="ARBA" id="ARBA00008635"/>
    </source>
</evidence>
<name>A0ABW1KTC9_9PROT</name>
<dbReference type="Pfam" id="PF05163">
    <property type="entry name" value="DinB"/>
    <property type="match status" value="1"/>
</dbReference>
<evidence type="ECO:0000256" key="2">
    <source>
        <dbReference type="ARBA" id="ARBA00022723"/>
    </source>
</evidence>
<dbReference type="PANTHER" id="PTHR37302:SF1">
    <property type="entry name" value="PROTEIN DINB"/>
    <property type="match status" value="1"/>
</dbReference>
<comment type="caution">
    <text evidence="3">The sequence shown here is derived from an EMBL/GenBank/DDBJ whole genome shotgun (WGS) entry which is preliminary data.</text>
</comment>
<dbReference type="Proteomes" id="UP001596116">
    <property type="component" value="Unassembled WGS sequence"/>
</dbReference>
<accession>A0ABW1KTC9</accession>
<comment type="similarity">
    <text evidence="1">Belongs to the DinB family.</text>
</comment>
<dbReference type="Gene3D" id="1.20.120.450">
    <property type="entry name" value="dinb family like domain"/>
    <property type="match status" value="1"/>
</dbReference>
<dbReference type="InterPro" id="IPR034660">
    <property type="entry name" value="DinB/YfiT-like"/>
</dbReference>
<evidence type="ECO:0000313" key="3">
    <source>
        <dbReference type="EMBL" id="MFC6035184.1"/>
    </source>
</evidence>
<protein>
    <submittedName>
        <fullName evidence="3">DinB family protein</fullName>
    </submittedName>
</protein>
<evidence type="ECO:0000313" key="4">
    <source>
        <dbReference type="Proteomes" id="UP001596116"/>
    </source>
</evidence>